<evidence type="ECO:0000259" key="1">
    <source>
        <dbReference type="PROSITE" id="PS51464"/>
    </source>
</evidence>
<dbReference type="InterPro" id="IPR035490">
    <property type="entry name" value="GlmS/FrlB_SIS"/>
</dbReference>
<comment type="caution">
    <text evidence="2">The sequence shown here is derived from an EMBL/GenBank/DDBJ whole genome shotgun (WGS) entry which is preliminary data.</text>
</comment>
<keyword evidence="2" id="KW-0032">Aminotransferase</keyword>
<dbReference type="EC" id="2.6.1.16" evidence="2"/>
<dbReference type="Proteomes" id="UP000730618">
    <property type="component" value="Unassembled WGS sequence"/>
</dbReference>
<reference evidence="2 3" key="1">
    <citation type="submission" date="2021-06" db="EMBL/GenBank/DDBJ databases">
        <authorList>
            <person name="Criscuolo A."/>
        </authorList>
    </citation>
    <scope>NUCLEOTIDE SEQUENCE [LARGE SCALE GENOMIC DNA]</scope>
    <source>
        <strain evidence="3">CIP 111802</strain>
    </source>
</reference>
<proteinExistence type="predicted"/>
<feature type="domain" description="SIS" evidence="1">
    <location>
        <begin position="39"/>
        <end position="183"/>
    </location>
</feature>
<gene>
    <name evidence="2" type="primary">glmS_1</name>
    <name evidence="2" type="ORF">PAECIP111802_02162</name>
</gene>
<dbReference type="GO" id="GO:0004360">
    <property type="term" value="F:glutamine-fructose-6-phosphate transaminase (isomerizing) activity"/>
    <property type="evidence" value="ECO:0007669"/>
    <property type="project" value="UniProtKB-EC"/>
</dbReference>
<dbReference type="CDD" id="cd05009">
    <property type="entry name" value="SIS_GlmS_GlmD_2"/>
    <property type="match status" value="1"/>
</dbReference>
<evidence type="ECO:0000313" key="2">
    <source>
        <dbReference type="EMBL" id="CAG7635635.1"/>
    </source>
</evidence>
<name>A0ABM8VFP9_9BACL</name>
<feature type="domain" description="SIS" evidence="1">
    <location>
        <begin position="204"/>
        <end position="348"/>
    </location>
</feature>
<accession>A0ABM8VFP9</accession>
<dbReference type="PANTHER" id="PTHR10937">
    <property type="entry name" value="GLUCOSAMINE--FRUCTOSE-6-PHOSPHATE AMINOTRANSFERASE, ISOMERIZING"/>
    <property type="match status" value="1"/>
</dbReference>
<dbReference type="PROSITE" id="PS51464">
    <property type="entry name" value="SIS"/>
    <property type="match status" value="2"/>
</dbReference>
<keyword evidence="3" id="KW-1185">Reference proteome</keyword>
<organism evidence="2 3">
    <name type="scientific">Paenibacillus allorhizosphaerae</name>
    <dbReference type="NCBI Taxonomy" id="2849866"/>
    <lineage>
        <taxon>Bacteria</taxon>
        <taxon>Bacillati</taxon>
        <taxon>Bacillota</taxon>
        <taxon>Bacilli</taxon>
        <taxon>Bacillales</taxon>
        <taxon>Paenibacillaceae</taxon>
        <taxon>Paenibacillus</taxon>
    </lineage>
</organism>
<keyword evidence="2" id="KW-0808">Transferase</keyword>
<dbReference type="InterPro" id="IPR035466">
    <property type="entry name" value="GlmS/AgaS_SIS"/>
</dbReference>
<dbReference type="Pfam" id="PF01380">
    <property type="entry name" value="SIS"/>
    <property type="match status" value="2"/>
</dbReference>
<dbReference type="InterPro" id="IPR001347">
    <property type="entry name" value="SIS_dom"/>
</dbReference>
<dbReference type="EMBL" id="CAJVCE010000005">
    <property type="protein sequence ID" value="CAG7635635.1"/>
    <property type="molecule type" value="Genomic_DNA"/>
</dbReference>
<protein>
    <submittedName>
        <fullName evidence="2">Glutamine--fructose-6-phosphate aminotransferase [isomerizing]</fullName>
        <ecNumber evidence="2">2.6.1.16</ecNumber>
    </submittedName>
</protein>
<sequence length="357" mass="39026">MKGVNELNNYGQYTYPEISAQSDALKAAWEQLGQQQSWIDQYLANPAYDEVIFIGSGSSYYQALSMASTYRVWLNRPATAYPSSELFLFREQTAPAGRNYLVIGVSRSGESTEVVLALNSVKELQGFTVAGITCYENSTMAQIAPSLVSPLGKETSTVMTKSFSSMTFMMQAAIAKAAGSAELVSEMEATLRLDGNVVKTADSYIGQVVNGNQFNKFVYLGMGSLYGISLEACLKIKEMSYVWTEAYGTLEFRHGPKSIVEPGTLVCLLLSEKARGYEIKVAEEMKQFGAFVMIITAKKGTDLDFADAVFEIGGENVSDEARAALYLPALQYLGYYTALGRGVDPDSPRNLTQVVKI</sequence>
<dbReference type="CDD" id="cd05008">
    <property type="entry name" value="SIS_GlmS_GlmD_1"/>
    <property type="match status" value="1"/>
</dbReference>
<dbReference type="PANTHER" id="PTHR10937:SF4">
    <property type="entry name" value="GLUCOSAMINE-6-PHOSPHATE DEAMINASE"/>
    <property type="match status" value="1"/>
</dbReference>
<evidence type="ECO:0000313" key="3">
    <source>
        <dbReference type="Proteomes" id="UP000730618"/>
    </source>
</evidence>